<dbReference type="EMBL" id="CAQQ02181220">
    <property type="status" value="NOT_ANNOTATED_CDS"/>
    <property type="molecule type" value="Genomic_DNA"/>
</dbReference>
<evidence type="ECO:0000259" key="2">
    <source>
        <dbReference type="PROSITE" id="PS50026"/>
    </source>
</evidence>
<dbReference type="PANTHER" id="PTHR22963:SF39">
    <property type="entry name" value="DUMPY"/>
    <property type="match status" value="1"/>
</dbReference>
<reference evidence="3" key="2">
    <citation type="submission" date="2015-06" db="UniProtKB">
        <authorList>
            <consortium name="EnsemblMetazoa"/>
        </authorList>
    </citation>
    <scope>IDENTIFICATION</scope>
</reference>
<keyword evidence="4" id="KW-1185">Reference proteome</keyword>
<comment type="caution">
    <text evidence="1">Lacks conserved residue(s) required for the propagation of feature annotation.</text>
</comment>
<sequence length="148" mass="16355">MYNIDCPVSQLCNRLTHSCENVCGKETCGQNAVCLADDHKALCQCPPGYKPNPLPEVECSLITGCTSGLCHRSAICEMTSNGPICKCPEHFEGNPYGEVIPFAQKTLYVKMDNVKMYAIATVVKILNVRLLMENPNVYVFPSLHPMEI</sequence>
<keyword evidence="1" id="KW-0245">EGF-like domain</keyword>
<feature type="domain" description="EGF-like" evidence="2">
    <location>
        <begin position="61"/>
        <end position="98"/>
    </location>
</feature>
<dbReference type="PANTHER" id="PTHR22963">
    <property type="entry name" value="ENDOGLIN-RELATED"/>
    <property type="match status" value="1"/>
</dbReference>
<accession>T1GS29</accession>
<dbReference type="HOGENOM" id="CLU_1760877_0_0_1"/>
<dbReference type="InterPro" id="IPR000742">
    <property type="entry name" value="EGF"/>
</dbReference>
<protein>
    <recommendedName>
        <fullName evidence="2">EGF-like domain-containing protein</fullName>
    </recommendedName>
</protein>
<reference evidence="4" key="1">
    <citation type="submission" date="2013-02" db="EMBL/GenBank/DDBJ databases">
        <authorList>
            <person name="Hughes D."/>
        </authorList>
    </citation>
    <scope>NUCLEOTIDE SEQUENCE</scope>
    <source>
        <strain>Durham</strain>
        <strain evidence="4">NC isolate 2 -- Noor lab</strain>
    </source>
</reference>
<dbReference type="AlphaFoldDB" id="T1GS29"/>
<evidence type="ECO:0000313" key="3">
    <source>
        <dbReference type="EnsemblMetazoa" id="MESCA006477-PA"/>
    </source>
</evidence>
<dbReference type="STRING" id="36166.T1GS29"/>
<dbReference type="Gene3D" id="2.10.25.10">
    <property type="entry name" value="Laminin"/>
    <property type="match status" value="1"/>
</dbReference>
<name>T1GS29_MEGSC</name>
<dbReference type="EnsemblMetazoa" id="MESCA006477-RA">
    <property type="protein sequence ID" value="MESCA006477-PA"/>
    <property type="gene ID" value="MESCA006477"/>
</dbReference>
<evidence type="ECO:0000313" key="4">
    <source>
        <dbReference type="Proteomes" id="UP000015102"/>
    </source>
</evidence>
<proteinExistence type="predicted"/>
<dbReference type="Proteomes" id="UP000015102">
    <property type="component" value="Unassembled WGS sequence"/>
</dbReference>
<evidence type="ECO:0000256" key="1">
    <source>
        <dbReference type="PROSITE-ProRule" id="PRU00076"/>
    </source>
</evidence>
<dbReference type="PROSITE" id="PS50026">
    <property type="entry name" value="EGF_3"/>
    <property type="match status" value="1"/>
</dbReference>
<organism evidence="3 4">
    <name type="scientific">Megaselia scalaris</name>
    <name type="common">Humpbacked fly</name>
    <name type="synonym">Phora scalaris</name>
    <dbReference type="NCBI Taxonomy" id="36166"/>
    <lineage>
        <taxon>Eukaryota</taxon>
        <taxon>Metazoa</taxon>
        <taxon>Ecdysozoa</taxon>
        <taxon>Arthropoda</taxon>
        <taxon>Hexapoda</taxon>
        <taxon>Insecta</taxon>
        <taxon>Pterygota</taxon>
        <taxon>Neoptera</taxon>
        <taxon>Endopterygota</taxon>
        <taxon>Diptera</taxon>
        <taxon>Brachycera</taxon>
        <taxon>Muscomorpha</taxon>
        <taxon>Platypezoidea</taxon>
        <taxon>Phoridae</taxon>
        <taxon>Megaseliini</taxon>
        <taxon>Megaselia</taxon>
    </lineage>
</organism>